<feature type="binding site" evidence="1">
    <location>
        <position position="58"/>
    </location>
    <ligand>
        <name>Mg(2+)</name>
        <dbReference type="ChEBI" id="CHEBI:18420"/>
        <label>1</label>
    </ligand>
</feature>
<dbReference type="Proteomes" id="UP000243168">
    <property type="component" value="Unassembled WGS sequence"/>
</dbReference>
<dbReference type="PATRIC" id="fig|505345.8.peg.653"/>
<feature type="binding site" evidence="1">
    <location>
        <position position="57"/>
    </location>
    <ligand>
        <name>Mg(2+)</name>
        <dbReference type="ChEBI" id="CHEBI:18420"/>
        <label>1</label>
    </ligand>
</feature>
<comment type="caution">
    <text evidence="2">The sequence shown here is derived from an EMBL/GenBank/DDBJ whole genome shotgun (WGS) entry which is preliminary data.</text>
</comment>
<feature type="binding site" evidence="1">
    <location>
        <position position="56"/>
    </location>
    <ligand>
        <name>Mg(2+)</name>
        <dbReference type="ChEBI" id="CHEBI:18420"/>
        <label>1</label>
    </ligand>
</feature>
<proteinExistence type="predicted"/>
<gene>
    <name evidence="2" type="ORF">QV07_03250</name>
</gene>
<dbReference type="AlphaFoldDB" id="A0A1A7Q9B9"/>
<accession>A0A1A7Q9B9</accession>
<dbReference type="PANTHER" id="PTHR16222">
    <property type="entry name" value="ADP-RIBOSYLGLYCOHYDROLASE"/>
    <property type="match status" value="1"/>
</dbReference>
<dbReference type="PANTHER" id="PTHR16222:SF12">
    <property type="entry name" value="ADP-RIBOSYLGLYCOHYDROLASE-RELATED"/>
    <property type="match status" value="1"/>
</dbReference>
<dbReference type="RefSeq" id="WP_065234089.1">
    <property type="nucleotide sequence ID" value="NZ_JTJS01000025.1"/>
</dbReference>
<name>A0A1A7Q9B9_9PAST</name>
<dbReference type="InterPro" id="IPR050792">
    <property type="entry name" value="ADP-ribosylglycohydrolase"/>
</dbReference>
<comment type="cofactor">
    <cofactor evidence="1">
        <name>Mg(2+)</name>
        <dbReference type="ChEBI" id="CHEBI:18420"/>
    </cofactor>
    <text evidence="1">Binds 2 magnesium ions per subunit.</text>
</comment>
<feature type="binding site" evidence="1">
    <location>
        <position position="257"/>
    </location>
    <ligand>
        <name>Mg(2+)</name>
        <dbReference type="ChEBI" id="CHEBI:18420"/>
        <label>1</label>
    </ligand>
</feature>
<dbReference type="InterPro" id="IPR005502">
    <property type="entry name" value="Ribosyl_crysJ1"/>
</dbReference>
<dbReference type="Pfam" id="PF03747">
    <property type="entry name" value="ADP_ribosyl_GH"/>
    <property type="match status" value="1"/>
</dbReference>
<protein>
    <submittedName>
        <fullName evidence="2">ADP-ribosylglycohydrolase</fullName>
    </submittedName>
</protein>
<dbReference type="Gene3D" id="1.10.4080.10">
    <property type="entry name" value="ADP-ribosylation/Crystallin J1"/>
    <property type="match status" value="1"/>
</dbReference>
<feature type="binding site" evidence="1">
    <location>
        <position position="258"/>
    </location>
    <ligand>
        <name>Mg(2+)</name>
        <dbReference type="ChEBI" id="CHEBI:18420"/>
        <label>1</label>
    </ligand>
</feature>
<reference evidence="2 3" key="1">
    <citation type="submission" date="2014-11" db="EMBL/GenBank/DDBJ databases">
        <title>Pan-genome of Gallibacterium spp.</title>
        <authorList>
            <person name="Kudirkiene E."/>
            <person name="Bojesen A.M."/>
        </authorList>
    </citation>
    <scope>NUCLEOTIDE SEQUENCE [LARGE SCALE GENOMIC DNA]</scope>
    <source>
        <strain evidence="2 3">F298</strain>
    </source>
</reference>
<sequence>MNNISLLERAKGCLLGLACGDAVGTTLEFKARKWIKTPLTDMVGGGKFNLERGKWTDDTSMAICLAESLIHCAKFDPIDQLERYYLWASTGYNSSTGNAFGIGKHTVQELINFHRTKRAYSENINPKYSGNGSLMRLAPIALYYFNHPDLGKYAQLSSKTTHASSACLQSCEYFAYLLQNALQGKAKAELFVIDDDLDRFDTLQGVIDLSFQTKSAEDIQGNGYVINSLEAALWAFWHTETFKDAILLAANLGDDADTTSAICGQIAGAFYGINQIPQTWLSWLYRRYDIESLAMNLISRSMDNDTCV</sequence>
<dbReference type="GO" id="GO:0016787">
    <property type="term" value="F:hydrolase activity"/>
    <property type="evidence" value="ECO:0007669"/>
    <property type="project" value="UniProtKB-KW"/>
</dbReference>
<organism evidence="2 3">
    <name type="scientific">Gallibacterium genomosp. 3</name>
    <dbReference type="NCBI Taxonomy" id="505345"/>
    <lineage>
        <taxon>Bacteria</taxon>
        <taxon>Pseudomonadati</taxon>
        <taxon>Pseudomonadota</taxon>
        <taxon>Gammaproteobacteria</taxon>
        <taxon>Pasteurellales</taxon>
        <taxon>Pasteurellaceae</taxon>
        <taxon>Gallibacterium</taxon>
    </lineage>
</organism>
<keyword evidence="1" id="KW-0479">Metal-binding</keyword>
<dbReference type="InterPro" id="IPR036705">
    <property type="entry name" value="Ribosyl_crysJ1_sf"/>
</dbReference>
<feature type="binding site" evidence="1">
    <location>
        <position position="255"/>
    </location>
    <ligand>
        <name>Mg(2+)</name>
        <dbReference type="ChEBI" id="CHEBI:18420"/>
        <label>1</label>
    </ligand>
</feature>
<keyword evidence="2" id="KW-0378">Hydrolase</keyword>
<evidence type="ECO:0000256" key="1">
    <source>
        <dbReference type="PIRSR" id="PIRSR605502-1"/>
    </source>
</evidence>
<dbReference type="SUPFAM" id="SSF101478">
    <property type="entry name" value="ADP-ribosylglycohydrolase"/>
    <property type="match status" value="1"/>
</dbReference>
<dbReference type="EMBL" id="JTJS01000025">
    <property type="protein sequence ID" value="OBX10789.1"/>
    <property type="molecule type" value="Genomic_DNA"/>
</dbReference>
<keyword evidence="1" id="KW-0460">Magnesium</keyword>
<dbReference type="GO" id="GO:0046872">
    <property type="term" value="F:metal ion binding"/>
    <property type="evidence" value="ECO:0007669"/>
    <property type="project" value="UniProtKB-KW"/>
</dbReference>
<evidence type="ECO:0000313" key="2">
    <source>
        <dbReference type="EMBL" id="OBX10789.1"/>
    </source>
</evidence>
<evidence type="ECO:0000313" key="3">
    <source>
        <dbReference type="Proteomes" id="UP000243168"/>
    </source>
</evidence>